<dbReference type="AlphaFoldDB" id="A0AAI8Z9S4"/>
<gene>
    <name evidence="2" type="ORF">LECACI_7A010185</name>
</gene>
<proteinExistence type="predicted"/>
<organism evidence="2 3">
    <name type="scientific">Lecanosticta acicola</name>
    <dbReference type="NCBI Taxonomy" id="111012"/>
    <lineage>
        <taxon>Eukaryota</taxon>
        <taxon>Fungi</taxon>
        <taxon>Dikarya</taxon>
        <taxon>Ascomycota</taxon>
        <taxon>Pezizomycotina</taxon>
        <taxon>Dothideomycetes</taxon>
        <taxon>Dothideomycetidae</taxon>
        <taxon>Mycosphaerellales</taxon>
        <taxon>Mycosphaerellaceae</taxon>
        <taxon>Lecanosticta</taxon>
    </lineage>
</organism>
<dbReference type="Proteomes" id="UP001296104">
    <property type="component" value="Unassembled WGS sequence"/>
</dbReference>
<feature type="compositionally biased region" description="Polar residues" evidence="1">
    <location>
        <begin position="25"/>
        <end position="41"/>
    </location>
</feature>
<protein>
    <submittedName>
        <fullName evidence="2">Uncharacterized protein</fullName>
    </submittedName>
</protein>
<accession>A0AAI8Z9S4</accession>
<evidence type="ECO:0000313" key="3">
    <source>
        <dbReference type="Proteomes" id="UP001296104"/>
    </source>
</evidence>
<dbReference type="EMBL" id="CAVMBE010000177">
    <property type="protein sequence ID" value="CAK4035027.1"/>
    <property type="molecule type" value="Genomic_DNA"/>
</dbReference>
<evidence type="ECO:0000313" key="2">
    <source>
        <dbReference type="EMBL" id="CAK4035027.1"/>
    </source>
</evidence>
<comment type="caution">
    <text evidence="2">The sequence shown here is derived from an EMBL/GenBank/DDBJ whole genome shotgun (WGS) entry which is preliminary data.</text>
</comment>
<reference evidence="2" key="1">
    <citation type="submission" date="2023-11" db="EMBL/GenBank/DDBJ databases">
        <authorList>
            <person name="Alioto T."/>
            <person name="Alioto T."/>
            <person name="Gomez Garrido J."/>
        </authorList>
    </citation>
    <scope>NUCLEOTIDE SEQUENCE</scope>
</reference>
<name>A0AAI8Z9S4_9PEZI</name>
<evidence type="ECO:0000256" key="1">
    <source>
        <dbReference type="SAM" id="MobiDB-lite"/>
    </source>
</evidence>
<sequence length="174" mass="19691">MTDGASSVRDATSSLALLLPHFSSPEDTPSPTSQPDAPTSRTANELIRISRSFEDVIQSGSDETLAEMTERHIHPHFCARFDTAFIGSWEEYVRVLRIWVGSNPAYQKSIVATACNVEEEEREAAVYILIEVTGWPVQLKRLVVSVLKWRKRKRKWLCYENSTMRGIDTFATAE</sequence>
<keyword evidence="3" id="KW-1185">Reference proteome</keyword>
<feature type="region of interest" description="Disordered" evidence="1">
    <location>
        <begin position="20"/>
        <end position="41"/>
    </location>
</feature>